<name>A0A977PWE4_9CYAN</name>
<proteinExistence type="predicted"/>
<sequence length="165" mass="19216">MARKSKGFRELIAQENLKKRDKQSFERLKNTVIESGLGEPGMTFAENPEGYEKMSEILIEFVKPFLDKANSHQRREALFSVAVVSWNLAIVPENERQKMLKMMSKKLRNKQDPEFAKDTQSLIEEFIERKLTFFADNNRFITGFELDDRSDSFYISVSSVIPKPK</sequence>
<accession>A0A977PWE4</accession>
<reference evidence="1" key="1">
    <citation type="submission" date="2021-04" db="EMBL/GenBank/DDBJ databases">
        <title>Genome sequence of Woronichinia naegeliana from Washington state freshwater lake bloom.</title>
        <authorList>
            <person name="Dreher T.W."/>
        </authorList>
    </citation>
    <scope>NUCLEOTIDE SEQUENCE</scope>
    <source>
        <strain evidence="1">WA131</strain>
    </source>
</reference>
<gene>
    <name evidence="1" type="ORF">KA717_33910</name>
</gene>
<dbReference type="AlphaFoldDB" id="A0A977PWE4"/>
<protein>
    <submittedName>
        <fullName evidence="1">Uncharacterized protein</fullName>
    </submittedName>
</protein>
<dbReference type="Proteomes" id="UP001065613">
    <property type="component" value="Chromosome"/>
</dbReference>
<organism evidence="1">
    <name type="scientific">Woronichinia naegeliana WA131</name>
    <dbReference type="NCBI Taxonomy" id="2824559"/>
    <lineage>
        <taxon>Bacteria</taxon>
        <taxon>Bacillati</taxon>
        <taxon>Cyanobacteriota</taxon>
        <taxon>Cyanophyceae</taxon>
        <taxon>Synechococcales</taxon>
        <taxon>Coelosphaeriaceae</taxon>
        <taxon>Woronichinia</taxon>
    </lineage>
</organism>
<dbReference type="EMBL" id="CP073041">
    <property type="protein sequence ID" value="UXE60490.1"/>
    <property type="molecule type" value="Genomic_DNA"/>
</dbReference>
<dbReference type="KEGG" id="wna:KA717_33910"/>
<evidence type="ECO:0000313" key="1">
    <source>
        <dbReference type="EMBL" id="UXE60490.1"/>
    </source>
</evidence>